<dbReference type="Gene3D" id="2.60.120.330">
    <property type="entry name" value="B-lactam Antibiotic, Isopenicillin N Synthase, Chain"/>
    <property type="match status" value="1"/>
</dbReference>
<evidence type="ECO:0000259" key="4">
    <source>
        <dbReference type="Pfam" id="PF03171"/>
    </source>
</evidence>
<dbReference type="AlphaFoldDB" id="A0AAE1RFQ0"/>
<dbReference type="GO" id="GO:0046872">
    <property type="term" value="F:metal ion binding"/>
    <property type="evidence" value="ECO:0007669"/>
    <property type="project" value="UniProtKB-KW"/>
</dbReference>
<gene>
    <name evidence="5" type="ORF">RND71_030708</name>
</gene>
<dbReference type="EMBL" id="JAVYJV010000016">
    <property type="protein sequence ID" value="KAK4351395.1"/>
    <property type="molecule type" value="Genomic_DNA"/>
</dbReference>
<sequence length="116" mass="13432">MDTRIENNSELKYEKIAWGTSLPVPSVQELIWSNGMYKSIEHRAVTNKEKVRISIAANMFPADMMELEPVETMIDEQCPNMYKKVKFLDLIKYGMSKTMDGKIFIEYAKEEDNQGS</sequence>
<organism evidence="5 6">
    <name type="scientific">Anisodus tanguticus</name>
    <dbReference type="NCBI Taxonomy" id="243964"/>
    <lineage>
        <taxon>Eukaryota</taxon>
        <taxon>Viridiplantae</taxon>
        <taxon>Streptophyta</taxon>
        <taxon>Embryophyta</taxon>
        <taxon>Tracheophyta</taxon>
        <taxon>Spermatophyta</taxon>
        <taxon>Magnoliopsida</taxon>
        <taxon>eudicotyledons</taxon>
        <taxon>Gunneridae</taxon>
        <taxon>Pentapetalae</taxon>
        <taxon>asterids</taxon>
        <taxon>lamiids</taxon>
        <taxon>Solanales</taxon>
        <taxon>Solanaceae</taxon>
        <taxon>Solanoideae</taxon>
        <taxon>Hyoscyameae</taxon>
        <taxon>Anisodus</taxon>
    </lineage>
</organism>
<evidence type="ECO:0000313" key="6">
    <source>
        <dbReference type="Proteomes" id="UP001291623"/>
    </source>
</evidence>
<protein>
    <recommendedName>
        <fullName evidence="4">Isopenicillin N synthase-like Fe(2+) 2OG dioxygenase domain-containing protein</fullName>
    </recommendedName>
</protein>
<proteinExistence type="predicted"/>
<keyword evidence="1" id="KW-0479">Metal-binding</keyword>
<dbReference type="Proteomes" id="UP001291623">
    <property type="component" value="Unassembled WGS sequence"/>
</dbReference>
<keyword evidence="6" id="KW-1185">Reference proteome</keyword>
<evidence type="ECO:0000256" key="2">
    <source>
        <dbReference type="ARBA" id="ARBA00023002"/>
    </source>
</evidence>
<comment type="caution">
    <text evidence="5">The sequence shown here is derived from an EMBL/GenBank/DDBJ whole genome shotgun (WGS) entry which is preliminary data.</text>
</comment>
<evidence type="ECO:0000256" key="1">
    <source>
        <dbReference type="ARBA" id="ARBA00022723"/>
    </source>
</evidence>
<dbReference type="InterPro" id="IPR044861">
    <property type="entry name" value="IPNS-like_FE2OG_OXY"/>
</dbReference>
<name>A0AAE1RFQ0_9SOLA</name>
<evidence type="ECO:0000313" key="5">
    <source>
        <dbReference type="EMBL" id="KAK4351395.1"/>
    </source>
</evidence>
<accession>A0AAE1RFQ0</accession>
<keyword evidence="2" id="KW-0560">Oxidoreductase</keyword>
<dbReference type="GO" id="GO:0016491">
    <property type="term" value="F:oxidoreductase activity"/>
    <property type="evidence" value="ECO:0007669"/>
    <property type="project" value="UniProtKB-KW"/>
</dbReference>
<reference evidence="5" key="1">
    <citation type="submission" date="2023-12" db="EMBL/GenBank/DDBJ databases">
        <title>Genome assembly of Anisodus tanguticus.</title>
        <authorList>
            <person name="Wang Y.-J."/>
        </authorList>
    </citation>
    <scope>NUCLEOTIDE SEQUENCE</scope>
    <source>
        <strain evidence="5">KB-2021</strain>
        <tissue evidence="5">Leaf</tissue>
    </source>
</reference>
<dbReference type="InterPro" id="IPR050295">
    <property type="entry name" value="Plant_2OG-oxidoreductases"/>
</dbReference>
<dbReference type="Pfam" id="PF03171">
    <property type="entry name" value="2OG-FeII_Oxy"/>
    <property type="match status" value="1"/>
</dbReference>
<dbReference type="SUPFAM" id="SSF51197">
    <property type="entry name" value="Clavaminate synthase-like"/>
    <property type="match status" value="1"/>
</dbReference>
<dbReference type="PANTHER" id="PTHR47991">
    <property type="entry name" value="OXOGLUTARATE/IRON-DEPENDENT DIOXYGENASE"/>
    <property type="match status" value="1"/>
</dbReference>
<keyword evidence="3" id="KW-0408">Iron</keyword>
<dbReference type="InterPro" id="IPR027443">
    <property type="entry name" value="IPNS-like_sf"/>
</dbReference>
<evidence type="ECO:0000256" key="3">
    <source>
        <dbReference type="ARBA" id="ARBA00023004"/>
    </source>
</evidence>
<feature type="domain" description="Isopenicillin N synthase-like Fe(2+) 2OG dioxygenase" evidence="4">
    <location>
        <begin position="30"/>
        <end position="57"/>
    </location>
</feature>